<dbReference type="InterPro" id="IPR036188">
    <property type="entry name" value="FAD/NAD-bd_sf"/>
</dbReference>
<comment type="caution">
    <text evidence="7">The sequence shown here is derived from an EMBL/GenBank/DDBJ whole genome shotgun (WGS) entry which is preliminary data.</text>
</comment>
<comment type="cofactor">
    <cofactor evidence="3">
        <name>FAD</name>
        <dbReference type="ChEBI" id="CHEBI:57692"/>
    </cofactor>
</comment>
<dbReference type="InterPro" id="IPR000172">
    <property type="entry name" value="GMC_OxRdtase_N"/>
</dbReference>
<evidence type="ECO:0000256" key="2">
    <source>
        <dbReference type="PIRSR" id="PIRSR000137-1"/>
    </source>
</evidence>
<dbReference type="SUPFAM" id="SSF54373">
    <property type="entry name" value="FAD-linked reductases, C-terminal domain"/>
    <property type="match status" value="1"/>
</dbReference>
<dbReference type="PANTHER" id="PTHR11552:SF158">
    <property type="entry name" value="GH23626P-RELATED"/>
    <property type="match status" value="1"/>
</dbReference>
<dbReference type="Gene3D" id="3.30.560.10">
    <property type="entry name" value="Glucose Oxidase, domain 3"/>
    <property type="match status" value="1"/>
</dbReference>
<proteinExistence type="inferred from homology"/>
<keyword evidence="3 4" id="KW-0274">FAD</keyword>
<dbReference type="PANTHER" id="PTHR11552">
    <property type="entry name" value="GLUCOSE-METHANOL-CHOLINE GMC OXIDOREDUCTASE"/>
    <property type="match status" value="1"/>
</dbReference>
<sequence>MFRLILLGLITTVLSSPFEITQKYIEEFKSGIETLKKTAHEHTFKEENFDFDLHNETEADGIEYDFIIIGAGAAGSVIANRLSEKPEWKVLVVEAGGPETPYTQIPRLGHLLQNTDYNWAYTTTPQKNWCKGMIDNQCAIAGGKALGGGTAINGMLYTRGNAKDYDLWADLGNDGWCYDDVLPYFKKAEDADLEHFDHKYHNRGGPFHIEHPQHLTHIADNALAAGKELGLESVDYNGKEQIGLGISQLNSKHGKRQSTAQAYLEPARKRSNLVIKPFSHVTKIIISPHTKEAVGVEYLHDGKLFVAKANKEVILSAGTINTAQILMLSGIGPKEELEKLEIPVVHDSNVGHNFKDHIAFFGLDLIYNETDHEEEKEYDEVLDYLKNGKGPLSTTGCEVLGYIQTEVSKDKAKYPDIEIFFSAKKLSSTPPTNPFRLKQEIYDSLWKPVHGKKSVNIGVMLAHPKSTGTVVLRDKDPLHHPLVDPNQLSDPDDEDLNTLLAGLRKALSFADTEAMKKLGLVVNDHPVAGCEEHEWGSDAYWKCAIKHLTISLRHVTGTARMGPKTDKDAAVDNHLRVYGVHKLRVADASVIPVTITGHTMAPAIMIGEKASDLIKDSWK</sequence>
<organism evidence="7 8">
    <name type="scientific">Tenebrio molitor</name>
    <name type="common">Yellow mealworm beetle</name>
    <dbReference type="NCBI Taxonomy" id="7067"/>
    <lineage>
        <taxon>Eukaryota</taxon>
        <taxon>Metazoa</taxon>
        <taxon>Ecdysozoa</taxon>
        <taxon>Arthropoda</taxon>
        <taxon>Hexapoda</taxon>
        <taxon>Insecta</taxon>
        <taxon>Pterygota</taxon>
        <taxon>Neoptera</taxon>
        <taxon>Endopterygota</taxon>
        <taxon>Coleoptera</taxon>
        <taxon>Polyphaga</taxon>
        <taxon>Cucujiformia</taxon>
        <taxon>Tenebrionidae</taxon>
        <taxon>Tenebrio</taxon>
    </lineage>
</organism>
<dbReference type="SUPFAM" id="SSF51905">
    <property type="entry name" value="FAD/NAD(P)-binding domain"/>
    <property type="match status" value="1"/>
</dbReference>
<gene>
    <name evidence="7" type="ORF">GEV33_003640</name>
</gene>
<keyword evidence="4" id="KW-0285">Flavoprotein</keyword>
<reference evidence="7" key="1">
    <citation type="journal article" date="2020" name="J Insects Food Feed">
        <title>The yellow mealworm (Tenebrio molitor) genome: a resource for the emerging insects as food and feed industry.</title>
        <authorList>
            <person name="Eriksson T."/>
            <person name="Andere A."/>
            <person name="Kelstrup H."/>
            <person name="Emery V."/>
            <person name="Picard C."/>
        </authorList>
    </citation>
    <scope>NUCLEOTIDE SEQUENCE</scope>
    <source>
        <strain evidence="7">Stoneville</strain>
        <tissue evidence="7">Whole head</tissue>
    </source>
</reference>
<dbReference type="GO" id="GO:0050660">
    <property type="term" value="F:flavin adenine dinucleotide binding"/>
    <property type="evidence" value="ECO:0007669"/>
    <property type="project" value="InterPro"/>
</dbReference>
<dbReference type="PROSITE" id="PS00623">
    <property type="entry name" value="GMC_OXRED_1"/>
    <property type="match status" value="1"/>
</dbReference>
<feature type="signal peptide" evidence="5">
    <location>
        <begin position="1"/>
        <end position="15"/>
    </location>
</feature>
<dbReference type="PIRSF" id="PIRSF000137">
    <property type="entry name" value="Alcohol_oxidase"/>
    <property type="match status" value="1"/>
</dbReference>
<dbReference type="InterPro" id="IPR012132">
    <property type="entry name" value="GMC_OxRdtase"/>
</dbReference>
<protein>
    <recommendedName>
        <fullName evidence="6">Glucose-methanol-choline oxidoreductase N-terminal domain-containing protein</fullName>
    </recommendedName>
</protein>
<accession>A0A8J6HPJ2</accession>
<dbReference type="GO" id="GO:0016614">
    <property type="term" value="F:oxidoreductase activity, acting on CH-OH group of donors"/>
    <property type="evidence" value="ECO:0007669"/>
    <property type="project" value="InterPro"/>
</dbReference>
<evidence type="ECO:0000256" key="3">
    <source>
        <dbReference type="PIRSR" id="PIRSR000137-2"/>
    </source>
</evidence>
<feature type="active site" description="Proton acceptor" evidence="2">
    <location>
        <position position="598"/>
    </location>
</feature>
<evidence type="ECO:0000313" key="8">
    <source>
        <dbReference type="Proteomes" id="UP000719412"/>
    </source>
</evidence>
<dbReference type="Pfam" id="PF00732">
    <property type="entry name" value="GMC_oxred_N"/>
    <property type="match status" value="1"/>
</dbReference>
<feature type="active site" description="Proton donor" evidence="2">
    <location>
        <position position="554"/>
    </location>
</feature>
<keyword evidence="8" id="KW-1185">Reference proteome</keyword>
<reference evidence="7" key="2">
    <citation type="submission" date="2021-08" db="EMBL/GenBank/DDBJ databases">
        <authorList>
            <person name="Eriksson T."/>
        </authorList>
    </citation>
    <scope>NUCLEOTIDE SEQUENCE</scope>
    <source>
        <strain evidence="7">Stoneville</strain>
        <tissue evidence="7">Whole head</tissue>
    </source>
</reference>
<feature type="binding site" evidence="3">
    <location>
        <position position="281"/>
    </location>
    <ligand>
        <name>FAD</name>
        <dbReference type="ChEBI" id="CHEBI:57692"/>
    </ligand>
</feature>
<dbReference type="Pfam" id="PF05199">
    <property type="entry name" value="GMC_oxred_C"/>
    <property type="match status" value="1"/>
</dbReference>
<evidence type="ECO:0000313" key="7">
    <source>
        <dbReference type="EMBL" id="KAH0819151.1"/>
    </source>
</evidence>
<dbReference type="InterPro" id="IPR007867">
    <property type="entry name" value="GMC_OxRtase_C"/>
</dbReference>
<keyword evidence="5" id="KW-0732">Signal</keyword>
<evidence type="ECO:0000256" key="4">
    <source>
        <dbReference type="RuleBase" id="RU003968"/>
    </source>
</evidence>
<dbReference type="Proteomes" id="UP000719412">
    <property type="component" value="Unassembled WGS sequence"/>
</dbReference>
<dbReference type="EMBL" id="JABDTM020015405">
    <property type="protein sequence ID" value="KAH0819151.1"/>
    <property type="molecule type" value="Genomic_DNA"/>
</dbReference>
<name>A0A8J6HPJ2_TENMO</name>
<evidence type="ECO:0000256" key="1">
    <source>
        <dbReference type="ARBA" id="ARBA00010790"/>
    </source>
</evidence>
<dbReference type="AlphaFoldDB" id="A0A8J6HPJ2"/>
<evidence type="ECO:0000259" key="6">
    <source>
        <dbReference type="PROSITE" id="PS00623"/>
    </source>
</evidence>
<feature type="chain" id="PRO_5035226757" description="Glucose-methanol-choline oxidoreductase N-terminal domain-containing protein" evidence="5">
    <location>
        <begin position="16"/>
        <end position="619"/>
    </location>
</feature>
<feature type="domain" description="Glucose-methanol-choline oxidoreductase N-terminal" evidence="6">
    <location>
        <begin position="143"/>
        <end position="166"/>
    </location>
</feature>
<dbReference type="Gene3D" id="3.50.50.60">
    <property type="entry name" value="FAD/NAD(P)-binding domain"/>
    <property type="match status" value="1"/>
</dbReference>
<comment type="similarity">
    <text evidence="1 4">Belongs to the GMC oxidoreductase family.</text>
</comment>
<evidence type="ECO:0000256" key="5">
    <source>
        <dbReference type="SAM" id="SignalP"/>
    </source>
</evidence>